<comment type="catalytic activity">
    <reaction evidence="3">
        <text>thymidine + phosphate = 2-deoxy-alpha-D-ribose 1-phosphate + thymine</text>
        <dbReference type="Rhea" id="RHEA:16037"/>
        <dbReference type="ChEBI" id="CHEBI:17748"/>
        <dbReference type="ChEBI" id="CHEBI:17821"/>
        <dbReference type="ChEBI" id="CHEBI:43474"/>
        <dbReference type="ChEBI" id="CHEBI:57259"/>
        <dbReference type="EC" id="2.4.2.2"/>
    </reaction>
</comment>
<keyword evidence="1 3" id="KW-0328">Glycosyltransferase</keyword>
<comment type="caution">
    <text evidence="4">The sequence shown here is derived from an EMBL/GenBank/DDBJ whole genome shotgun (WGS) entry which is preliminary data.</text>
</comment>
<evidence type="ECO:0000256" key="3">
    <source>
        <dbReference type="HAMAP-Rule" id="MF_01537"/>
    </source>
</evidence>
<comment type="catalytic activity">
    <reaction evidence="3">
        <text>xanthosine + phosphate = alpha-D-ribose 1-phosphate + xanthine</text>
        <dbReference type="Rhea" id="RHEA:27638"/>
        <dbReference type="ChEBI" id="CHEBI:17712"/>
        <dbReference type="ChEBI" id="CHEBI:18107"/>
        <dbReference type="ChEBI" id="CHEBI:43474"/>
        <dbReference type="ChEBI" id="CHEBI:57720"/>
        <dbReference type="EC" id="2.4.2.1"/>
    </reaction>
</comment>
<comment type="similarity">
    <text evidence="3">Belongs to the nucleoside phosphorylase PpnP family.</text>
</comment>
<dbReference type="RefSeq" id="WP_047848971.1">
    <property type="nucleotide sequence ID" value="NZ_AEJF01000140.1"/>
</dbReference>
<sequence length="106" mass="11749">MTTTAQFDNVSIVKRANIYFDGKCVSHTILLGDGTRKTLGVIFPASLTFSTQAPEQLDINAGRCRVRNPGEEAWREYVAGESITVPGNASFEIEVLETVDYVCHYF</sequence>
<dbReference type="CDD" id="cd20296">
    <property type="entry name" value="cupin_PpnP-like"/>
    <property type="match status" value="1"/>
</dbReference>
<organism evidence="4 5">
    <name type="scientific">Caballeronia mineralivorans PML1(12)</name>
    <dbReference type="NCBI Taxonomy" id="908627"/>
    <lineage>
        <taxon>Bacteria</taxon>
        <taxon>Pseudomonadati</taxon>
        <taxon>Pseudomonadota</taxon>
        <taxon>Betaproteobacteria</taxon>
        <taxon>Burkholderiales</taxon>
        <taxon>Burkholderiaceae</taxon>
        <taxon>Caballeronia</taxon>
    </lineage>
</organism>
<dbReference type="PANTHER" id="PTHR36540:SF1">
    <property type="entry name" value="PYRIMIDINE_PURINE NUCLEOSIDE PHOSPHORYLASE"/>
    <property type="match status" value="1"/>
</dbReference>
<accession>A0A0J1CTH0</accession>
<dbReference type="SUPFAM" id="SSF51182">
    <property type="entry name" value="RmlC-like cupins"/>
    <property type="match status" value="1"/>
</dbReference>
<evidence type="ECO:0000313" key="4">
    <source>
        <dbReference type="EMBL" id="KLU23940.1"/>
    </source>
</evidence>
<dbReference type="AlphaFoldDB" id="A0A0J1CTH0"/>
<comment type="catalytic activity">
    <reaction evidence="3">
        <text>guanosine + phosphate = alpha-D-ribose 1-phosphate + guanine</text>
        <dbReference type="Rhea" id="RHEA:13233"/>
        <dbReference type="ChEBI" id="CHEBI:16235"/>
        <dbReference type="ChEBI" id="CHEBI:16750"/>
        <dbReference type="ChEBI" id="CHEBI:43474"/>
        <dbReference type="ChEBI" id="CHEBI:57720"/>
        <dbReference type="EC" id="2.4.2.1"/>
    </reaction>
</comment>
<dbReference type="InterPro" id="IPR009664">
    <property type="entry name" value="Ppnp"/>
</dbReference>
<comment type="catalytic activity">
    <reaction evidence="3">
        <text>adenosine + phosphate = alpha-D-ribose 1-phosphate + adenine</text>
        <dbReference type="Rhea" id="RHEA:27642"/>
        <dbReference type="ChEBI" id="CHEBI:16335"/>
        <dbReference type="ChEBI" id="CHEBI:16708"/>
        <dbReference type="ChEBI" id="CHEBI:43474"/>
        <dbReference type="ChEBI" id="CHEBI:57720"/>
        <dbReference type="EC" id="2.4.2.1"/>
    </reaction>
</comment>
<dbReference type="EC" id="2.4.2.2" evidence="3"/>
<proteinExistence type="inferred from homology"/>
<dbReference type="GO" id="GO:0047975">
    <property type="term" value="F:guanosine phosphorylase activity"/>
    <property type="evidence" value="ECO:0007669"/>
    <property type="project" value="RHEA"/>
</dbReference>
<dbReference type="OrthoDB" id="9793848at2"/>
<protein>
    <recommendedName>
        <fullName evidence="3">Pyrimidine/purine nucleoside phosphorylase</fullName>
        <ecNumber evidence="3">2.4.2.1</ecNumber>
        <ecNumber evidence="3">2.4.2.2</ecNumber>
    </recommendedName>
    <alternativeName>
        <fullName evidence="3">Adenosine phosphorylase</fullName>
    </alternativeName>
    <alternativeName>
        <fullName evidence="3">Cytidine phosphorylase</fullName>
    </alternativeName>
    <alternativeName>
        <fullName evidence="3">Guanosine phosphorylase</fullName>
    </alternativeName>
    <alternativeName>
        <fullName evidence="3">Inosine phosphorylase</fullName>
    </alternativeName>
    <alternativeName>
        <fullName evidence="3">Thymidine phosphorylase</fullName>
    </alternativeName>
    <alternativeName>
        <fullName evidence="3">Uridine phosphorylase</fullName>
    </alternativeName>
    <alternativeName>
        <fullName evidence="3">Xanthosine phosphorylase</fullName>
    </alternativeName>
</protein>
<dbReference type="Pfam" id="PF06865">
    <property type="entry name" value="Ppnp"/>
    <property type="match status" value="1"/>
</dbReference>
<dbReference type="Gene3D" id="2.60.120.10">
    <property type="entry name" value="Jelly Rolls"/>
    <property type="match status" value="1"/>
</dbReference>
<dbReference type="GO" id="GO:0004731">
    <property type="term" value="F:purine-nucleoside phosphorylase activity"/>
    <property type="evidence" value="ECO:0007669"/>
    <property type="project" value="UniProtKB-UniRule"/>
</dbReference>
<dbReference type="Proteomes" id="UP000035963">
    <property type="component" value="Unassembled WGS sequence"/>
</dbReference>
<dbReference type="GO" id="GO:0005829">
    <property type="term" value="C:cytosol"/>
    <property type="evidence" value="ECO:0007669"/>
    <property type="project" value="TreeGrafter"/>
</dbReference>
<evidence type="ECO:0000256" key="2">
    <source>
        <dbReference type="ARBA" id="ARBA00022679"/>
    </source>
</evidence>
<keyword evidence="5" id="KW-1185">Reference proteome</keyword>
<name>A0A0J1CTH0_9BURK</name>
<dbReference type="EMBL" id="AEJF01000140">
    <property type="protein sequence ID" value="KLU23940.1"/>
    <property type="molecule type" value="Genomic_DNA"/>
</dbReference>
<dbReference type="InterPro" id="IPR014710">
    <property type="entry name" value="RmlC-like_jellyroll"/>
</dbReference>
<comment type="catalytic activity">
    <reaction evidence="3">
        <text>a purine D-ribonucleoside + phosphate = a purine nucleobase + alpha-D-ribose 1-phosphate</text>
        <dbReference type="Rhea" id="RHEA:19805"/>
        <dbReference type="ChEBI" id="CHEBI:26386"/>
        <dbReference type="ChEBI" id="CHEBI:43474"/>
        <dbReference type="ChEBI" id="CHEBI:57720"/>
        <dbReference type="ChEBI" id="CHEBI:142355"/>
        <dbReference type="EC" id="2.4.2.1"/>
    </reaction>
</comment>
<dbReference type="PANTHER" id="PTHR36540">
    <property type="entry name" value="PYRIMIDINE/PURINE NUCLEOSIDE PHOSPHORYLASE"/>
    <property type="match status" value="1"/>
</dbReference>
<dbReference type="PATRIC" id="fig|908627.4.peg.5074"/>
<keyword evidence="2 3" id="KW-0808">Transferase</keyword>
<dbReference type="GO" id="GO:0009032">
    <property type="term" value="F:thymidine phosphorylase activity"/>
    <property type="evidence" value="ECO:0007669"/>
    <property type="project" value="RHEA"/>
</dbReference>
<comment type="catalytic activity">
    <reaction evidence="3">
        <text>inosine + phosphate = alpha-D-ribose 1-phosphate + hypoxanthine</text>
        <dbReference type="Rhea" id="RHEA:27646"/>
        <dbReference type="ChEBI" id="CHEBI:17368"/>
        <dbReference type="ChEBI" id="CHEBI:17596"/>
        <dbReference type="ChEBI" id="CHEBI:43474"/>
        <dbReference type="ChEBI" id="CHEBI:57720"/>
        <dbReference type="EC" id="2.4.2.1"/>
    </reaction>
</comment>
<dbReference type="HAMAP" id="MF_01537">
    <property type="entry name" value="Nucleos_phosphorylase_PpnP"/>
    <property type="match status" value="1"/>
</dbReference>
<evidence type="ECO:0000313" key="5">
    <source>
        <dbReference type="Proteomes" id="UP000035963"/>
    </source>
</evidence>
<dbReference type="GO" id="GO:0004850">
    <property type="term" value="F:uridine phosphorylase activity"/>
    <property type="evidence" value="ECO:0007669"/>
    <property type="project" value="RHEA"/>
</dbReference>
<comment type="function">
    <text evidence="3">Catalyzes the phosphorolysis of diverse nucleosides, yielding D-ribose 1-phosphate and the respective free bases. Can use uridine, adenosine, guanosine, cytidine, thymidine, inosine and xanthosine as substrates. Also catalyzes the reverse reactions.</text>
</comment>
<comment type="catalytic activity">
    <reaction evidence="3">
        <text>cytidine + phosphate = cytosine + alpha-D-ribose 1-phosphate</text>
        <dbReference type="Rhea" id="RHEA:52540"/>
        <dbReference type="ChEBI" id="CHEBI:16040"/>
        <dbReference type="ChEBI" id="CHEBI:17562"/>
        <dbReference type="ChEBI" id="CHEBI:43474"/>
        <dbReference type="ChEBI" id="CHEBI:57720"/>
        <dbReference type="EC" id="2.4.2.2"/>
    </reaction>
</comment>
<comment type="catalytic activity">
    <reaction evidence="3">
        <text>uridine + phosphate = alpha-D-ribose 1-phosphate + uracil</text>
        <dbReference type="Rhea" id="RHEA:24388"/>
        <dbReference type="ChEBI" id="CHEBI:16704"/>
        <dbReference type="ChEBI" id="CHEBI:17568"/>
        <dbReference type="ChEBI" id="CHEBI:43474"/>
        <dbReference type="ChEBI" id="CHEBI:57720"/>
        <dbReference type="EC" id="2.4.2.2"/>
    </reaction>
</comment>
<dbReference type="InterPro" id="IPR011051">
    <property type="entry name" value="RmlC_Cupin_sf"/>
</dbReference>
<gene>
    <name evidence="3" type="primary">ppnP</name>
    <name evidence="4" type="ORF">EOS_22745</name>
</gene>
<evidence type="ECO:0000256" key="1">
    <source>
        <dbReference type="ARBA" id="ARBA00022676"/>
    </source>
</evidence>
<reference evidence="4 5" key="1">
    <citation type="journal article" date="2015" name="Genome Announc.">
        <title>Draft Genome Sequence of Burkholderia sp. Strain PML1(12), an Ectomycorrhizosphere-Inhabiting Bacterium with Effective Mineral-Weathering Ability.</title>
        <authorList>
            <person name="Uroz S."/>
            <person name="Oger P."/>
        </authorList>
    </citation>
    <scope>NUCLEOTIDE SEQUENCE [LARGE SCALE GENOMIC DNA]</scope>
    <source>
        <strain evidence="5">PML1(12)</strain>
    </source>
</reference>
<dbReference type="EC" id="2.4.2.1" evidence="3"/>